<name>A0A7X8TIH3_9MICC</name>
<accession>A0A7X8TIH3</accession>
<evidence type="ECO:0000313" key="1">
    <source>
        <dbReference type="EMBL" id="NLS09214.1"/>
    </source>
</evidence>
<keyword evidence="2" id="KW-1185">Reference proteome</keyword>
<dbReference type="InterPro" id="IPR052922">
    <property type="entry name" value="Cytidylate_Kinase-2"/>
</dbReference>
<dbReference type="EMBL" id="JABAHY010000002">
    <property type="protein sequence ID" value="NLS09214.1"/>
    <property type="molecule type" value="Genomic_DNA"/>
</dbReference>
<dbReference type="RefSeq" id="WP_168886697.1">
    <property type="nucleotide sequence ID" value="NZ_JABAHY010000002.1"/>
</dbReference>
<gene>
    <name evidence="1" type="ORF">HGQ17_04175</name>
</gene>
<dbReference type="InterPro" id="IPR027417">
    <property type="entry name" value="P-loop_NTPase"/>
</dbReference>
<reference evidence="1 2" key="1">
    <citation type="submission" date="2020-04" db="EMBL/GenBank/DDBJ databases">
        <title>Nesterenkonia sp. nov., isolated from marine sediment.</title>
        <authorList>
            <person name="Zhang G."/>
        </authorList>
    </citation>
    <scope>NUCLEOTIDE SEQUENCE [LARGE SCALE GENOMIC DNA]</scope>
    <source>
        <strain evidence="1 2">MY13</strain>
    </source>
</reference>
<dbReference type="PANTHER" id="PTHR37816">
    <property type="entry name" value="YALI0E33011P"/>
    <property type="match status" value="1"/>
</dbReference>
<protein>
    <submittedName>
        <fullName evidence="1">AAA family ATPase</fullName>
    </submittedName>
</protein>
<dbReference type="PANTHER" id="PTHR37816:SF1">
    <property type="entry name" value="TOXIN"/>
    <property type="match status" value="1"/>
</dbReference>
<dbReference type="AlphaFoldDB" id="A0A7X8TIH3"/>
<dbReference type="SUPFAM" id="SSF52540">
    <property type="entry name" value="P-loop containing nucleoside triphosphate hydrolases"/>
    <property type="match status" value="1"/>
</dbReference>
<dbReference type="Gene3D" id="3.40.50.300">
    <property type="entry name" value="P-loop containing nucleotide triphosphate hydrolases"/>
    <property type="match status" value="1"/>
</dbReference>
<comment type="caution">
    <text evidence="1">The sequence shown here is derived from an EMBL/GenBank/DDBJ whole genome shotgun (WGS) entry which is preliminary data.</text>
</comment>
<proteinExistence type="predicted"/>
<sequence length="187" mass="21853">MRSADDPISWNPQRIAVAGTSGAGKTTLCTQLAELTGYPQVEIDSLHWGPDWTPRESFIDDVDKFTAQQHWIIELQYRQVRPMITERADTLLWLDYSTPVKMQRLIRRTLRRRFGRQELWNGNTEPPLWTIFTRKEHIIRWGWDTRNALKPVVPTLEERFANLTVVRLSSPKAARMWLQELAVTARG</sequence>
<evidence type="ECO:0000313" key="2">
    <source>
        <dbReference type="Proteomes" id="UP000523139"/>
    </source>
</evidence>
<dbReference type="Proteomes" id="UP000523139">
    <property type="component" value="Unassembled WGS sequence"/>
</dbReference>
<organism evidence="1 2">
    <name type="scientific">Nesterenkonia sedimenti</name>
    <dbReference type="NCBI Taxonomy" id="1463632"/>
    <lineage>
        <taxon>Bacteria</taxon>
        <taxon>Bacillati</taxon>
        <taxon>Actinomycetota</taxon>
        <taxon>Actinomycetes</taxon>
        <taxon>Micrococcales</taxon>
        <taxon>Micrococcaceae</taxon>
        <taxon>Nesterenkonia</taxon>
    </lineage>
</organism>